<feature type="region of interest" description="Disordered" evidence="1">
    <location>
        <begin position="1"/>
        <end position="21"/>
    </location>
</feature>
<evidence type="ECO:0000313" key="3">
    <source>
        <dbReference type="Proteomes" id="UP001501759"/>
    </source>
</evidence>
<reference evidence="3" key="1">
    <citation type="journal article" date="2019" name="Int. J. Syst. Evol. Microbiol.">
        <title>The Global Catalogue of Microorganisms (GCM) 10K type strain sequencing project: providing services to taxonomists for standard genome sequencing and annotation.</title>
        <authorList>
            <consortium name="The Broad Institute Genomics Platform"/>
            <consortium name="The Broad Institute Genome Sequencing Center for Infectious Disease"/>
            <person name="Wu L."/>
            <person name="Ma J."/>
        </authorList>
    </citation>
    <scope>NUCLEOTIDE SEQUENCE [LARGE SCALE GENOMIC DNA]</scope>
    <source>
        <strain evidence="3">JCM 18409</strain>
    </source>
</reference>
<comment type="caution">
    <text evidence="2">The sequence shown here is derived from an EMBL/GenBank/DDBJ whole genome shotgun (WGS) entry which is preliminary data.</text>
</comment>
<name>A0ABP9IAM5_9ACTN</name>
<evidence type="ECO:0000313" key="2">
    <source>
        <dbReference type="EMBL" id="GAA4993400.1"/>
    </source>
</evidence>
<dbReference type="Proteomes" id="UP001501759">
    <property type="component" value="Unassembled WGS sequence"/>
</dbReference>
<accession>A0ABP9IAM5</accession>
<sequence>MGSRGTPVRLRAGRVPRTGIRARATRAPGGWIWSRHEWAPGVEVRLRPEAGAKALDSGGTGAL</sequence>
<protein>
    <submittedName>
        <fullName evidence="2">Uncharacterized protein</fullName>
    </submittedName>
</protein>
<gene>
    <name evidence="2" type="ORF">GCM10023335_01140</name>
</gene>
<keyword evidence="3" id="KW-1185">Reference proteome</keyword>
<organism evidence="2 3">
    <name type="scientific">Streptomyces siamensis</name>
    <dbReference type="NCBI Taxonomy" id="1274986"/>
    <lineage>
        <taxon>Bacteria</taxon>
        <taxon>Bacillati</taxon>
        <taxon>Actinomycetota</taxon>
        <taxon>Actinomycetes</taxon>
        <taxon>Kitasatosporales</taxon>
        <taxon>Streptomycetaceae</taxon>
        <taxon>Streptomyces</taxon>
    </lineage>
</organism>
<dbReference type="EMBL" id="BAABKB010000001">
    <property type="protein sequence ID" value="GAA4993400.1"/>
    <property type="molecule type" value="Genomic_DNA"/>
</dbReference>
<evidence type="ECO:0000256" key="1">
    <source>
        <dbReference type="SAM" id="MobiDB-lite"/>
    </source>
</evidence>
<proteinExistence type="predicted"/>